<sequence length="132" mass="14618">MSSPAPTISTRLAKNPSMRSLLTPMIDENVPPKRCRSNMSLSESKSFSSPSLGSDESLSCHSHLMVPSFVSISENPRGFSIAEDSDFDGWGYYVNGDTTDKPLTAKRPNRIFAELQKNNQNALRKDWPTVPI</sequence>
<comment type="caution">
    <text evidence="2">The sequence shown here is derived from an EMBL/GenBank/DDBJ whole genome shotgun (WGS) entry which is preliminary data.</text>
</comment>
<feature type="region of interest" description="Disordered" evidence="1">
    <location>
        <begin position="21"/>
        <end position="58"/>
    </location>
</feature>
<proteinExistence type="predicted"/>
<dbReference type="EMBL" id="JAGRRH010000027">
    <property type="protein sequence ID" value="KAG7340651.1"/>
    <property type="molecule type" value="Genomic_DNA"/>
</dbReference>
<accession>A0A9K3KCG8</accession>
<feature type="compositionally biased region" description="Low complexity" evidence="1">
    <location>
        <begin position="37"/>
        <end position="58"/>
    </location>
</feature>
<gene>
    <name evidence="2" type="ORF">IV203_024194</name>
</gene>
<reference evidence="2" key="2">
    <citation type="submission" date="2021-04" db="EMBL/GenBank/DDBJ databases">
        <authorList>
            <person name="Podell S."/>
        </authorList>
    </citation>
    <scope>NUCLEOTIDE SEQUENCE</scope>
    <source>
        <strain evidence="2">Hildebrandi</strain>
    </source>
</reference>
<dbReference type="Proteomes" id="UP000693970">
    <property type="component" value="Unassembled WGS sequence"/>
</dbReference>
<dbReference type="AlphaFoldDB" id="A0A9K3KCG8"/>
<protein>
    <submittedName>
        <fullName evidence="2">Uncharacterized protein</fullName>
    </submittedName>
</protein>
<reference evidence="2" key="1">
    <citation type="journal article" date="2021" name="Sci. Rep.">
        <title>Diploid genomic architecture of Nitzschia inconspicua, an elite biomass production diatom.</title>
        <authorList>
            <person name="Oliver A."/>
            <person name="Podell S."/>
            <person name="Pinowska A."/>
            <person name="Traller J.C."/>
            <person name="Smith S.R."/>
            <person name="McClure R."/>
            <person name="Beliaev A."/>
            <person name="Bohutskyi P."/>
            <person name="Hill E.A."/>
            <person name="Rabines A."/>
            <person name="Zheng H."/>
            <person name="Allen L.Z."/>
            <person name="Kuo A."/>
            <person name="Grigoriev I.V."/>
            <person name="Allen A.E."/>
            <person name="Hazlebeck D."/>
            <person name="Allen E.E."/>
        </authorList>
    </citation>
    <scope>NUCLEOTIDE SEQUENCE</scope>
    <source>
        <strain evidence="2">Hildebrandi</strain>
    </source>
</reference>
<evidence type="ECO:0000313" key="3">
    <source>
        <dbReference type="Proteomes" id="UP000693970"/>
    </source>
</evidence>
<keyword evidence="3" id="KW-1185">Reference proteome</keyword>
<name>A0A9K3KCG8_9STRA</name>
<organism evidence="2 3">
    <name type="scientific">Nitzschia inconspicua</name>
    <dbReference type="NCBI Taxonomy" id="303405"/>
    <lineage>
        <taxon>Eukaryota</taxon>
        <taxon>Sar</taxon>
        <taxon>Stramenopiles</taxon>
        <taxon>Ochrophyta</taxon>
        <taxon>Bacillariophyta</taxon>
        <taxon>Bacillariophyceae</taxon>
        <taxon>Bacillariophycidae</taxon>
        <taxon>Bacillariales</taxon>
        <taxon>Bacillariaceae</taxon>
        <taxon>Nitzschia</taxon>
    </lineage>
</organism>
<evidence type="ECO:0000256" key="1">
    <source>
        <dbReference type="SAM" id="MobiDB-lite"/>
    </source>
</evidence>
<evidence type="ECO:0000313" key="2">
    <source>
        <dbReference type="EMBL" id="KAG7340651.1"/>
    </source>
</evidence>